<comment type="subcellular location">
    <subcellularLocation>
        <location evidence="1">Cell outer membrane</location>
    </subcellularLocation>
</comment>
<dbReference type="PROSITE" id="PS51257">
    <property type="entry name" value="PROKAR_LIPOPROTEIN"/>
    <property type="match status" value="1"/>
</dbReference>
<dbReference type="RefSeq" id="WP_282589992.1">
    <property type="nucleotide sequence ID" value="NZ_JAPAAF010000001.1"/>
</dbReference>
<evidence type="ECO:0000259" key="7">
    <source>
        <dbReference type="Pfam" id="PF14322"/>
    </source>
</evidence>
<accession>A0AA42C8X3</accession>
<evidence type="ECO:0000313" key="8">
    <source>
        <dbReference type="EMBL" id="MCW0481385.1"/>
    </source>
</evidence>
<dbReference type="EMBL" id="JAPAAF010000001">
    <property type="protein sequence ID" value="MCW0481385.1"/>
    <property type="molecule type" value="Genomic_DNA"/>
</dbReference>
<name>A0AA42C8X3_9BACT</name>
<keyword evidence="9" id="KW-1185">Reference proteome</keyword>
<protein>
    <submittedName>
        <fullName evidence="8">RagB/SusD family nutrient uptake outer membrane protein</fullName>
    </submittedName>
</protein>
<dbReference type="GO" id="GO:0009279">
    <property type="term" value="C:cell outer membrane"/>
    <property type="evidence" value="ECO:0007669"/>
    <property type="project" value="UniProtKB-SubCell"/>
</dbReference>
<dbReference type="Proteomes" id="UP001163821">
    <property type="component" value="Unassembled WGS sequence"/>
</dbReference>
<feature type="domain" description="SusD-like N-terminal" evidence="7">
    <location>
        <begin position="94"/>
        <end position="226"/>
    </location>
</feature>
<evidence type="ECO:0000256" key="1">
    <source>
        <dbReference type="ARBA" id="ARBA00004442"/>
    </source>
</evidence>
<dbReference type="Pfam" id="PF14322">
    <property type="entry name" value="SusD-like_3"/>
    <property type="match status" value="1"/>
</dbReference>
<dbReference type="InterPro" id="IPR011990">
    <property type="entry name" value="TPR-like_helical_dom_sf"/>
</dbReference>
<organism evidence="8 9">
    <name type="scientific">Gaoshiqia sediminis</name>
    <dbReference type="NCBI Taxonomy" id="2986998"/>
    <lineage>
        <taxon>Bacteria</taxon>
        <taxon>Pseudomonadati</taxon>
        <taxon>Bacteroidota</taxon>
        <taxon>Bacteroidia</taxon>
        <taxon>Marinilabiliales</taxon>
        <taxon>Prolixibacteraceae</taxon>
        <taxon>Gaoshiqia</taxon>
    </lineage>
</organism>
<reference evidence="8" key="1">
    <citation type="submission" date="2022-10" db="EMBL/GenBank/DDBJ databases">
        <title>Gaoshiqiia sediminis gen. nov., sp. nov., isolated from coastal sediment.</title>
        <authorList>
            <person name="Yu W.X."/>
            <person name="Mu D.S."/>
            <person name="Du J.Z."/>
            <person name="Liang Y.Q."/>
        </authorList>
    </citation>
    <scope>NUCLEOTIDE SEQUENCE</scope>
    <source>
        <strain evidence="8">A06</strain>
    </source>
</reference>
<dbReference type="InterPro" id="IPR012944">
    <property type="entry name" value="SusD_RagB_dom"/>
</dbReference>
<comment type="similarity">
    <text evidence="2">Belongs to the SusD family.</text>
</comment>
<comment type="caution">
    <text evidence="8">The sequence shown here is derived from an EMBL/GenBank/DDBJ whole genome shotgun (WGS) entry which is preliminary data.</text>
</comment>
<evidence type="ECO:0000256" key="4">
    <source>
        <dbReference type="ARBA" id="ARBA00023136"/>
    </source>
</evidence>
<keyword evidence="5" id="KW-0998">Cell outer membrane</keyword>
<evidence type="ECO:0000313" key="9">
    <source>
        <dbReference type="Proteomes" id="UP001163821"/>
    </source>
</evidence>
<keyword evidence="3" id="KW-0732">Signal</keyword>
<proteinExistence type="inferred from homology"/>
<dbReference type="SUPFAM" id="SSF48452">
    <property type="entry name" value="TPR-like"/>
    <property type="match status" value="1"/>
</dbReference>
<dbReference type="Pfam" id="PF07980">
    <property type="entry name" value="SusD_RagB"/>
    <property type="match status" value="1"/>
</dbReference>
<gene>
    <name evidence="8" type="ORF">N2K84_01500</name>
</gene>
<dbReference type="AlphaFoldDB" id="A0AA42C8X3"/>
<dbReference type="Gene3D" id="1.25.40.390">
    <property type="match status" value="1"/>
</dbReference>
<evidence type="ECO:0000256" key="3">
    <source>
        <dbReference type="ARBA" id="ARBA00022729"/>
    </source>
</evidence>
<evidence type="ECO:0000259" key="6">
    <source>
        <dbReference type="Pfam" id="PF07980"/>
    </source>
</evidence>
<sequence length="539" mass="61243">MKSFRFYTIYLFLATIMLGIAGCNNNLDEVVYSSVTEQTYNYSVNDFAPNIVGAYAPIYDSDVFGRWQTQELTACCIALPANVTGWDDGGIFKSLMFHSWNSESMQIGMLWDKNYRGAILCNSAISRLENDIIPAPSAAEKQMAIAELRALRAYYYWMICDNFGDAPLVITTSQELPENSTRQEIYDFIVTELTEAIPDLSEVQGAELYGRFNKWAAKTLLANVYLNAEVYTGTARWNECIAQCNDIINSGKCALAPDYKDPFLTAGAESSKEVLFTIPYDFYRGIVGNFLFMNSWHSELQKKYKTVYPPNAAGGPKGVTQFINTYQEGDIRLEDSWLMGQQFDADGNPLYGVYDLAGEPLIFSKELPNGRYTNEMEGYRMGKYEVPMGSQWSADSDIPLFRYAEVLLMKAECLLRTNQPGAGDLVTEVRQRAFKDDPSKATVTDEQLKEDSSFEWGVVENYMITDPGDQAPVQFGRMFDEWNWEFAWEGYTRRNMIRFGIFTTKSWLSHEPNGDYRTLFPIPESVITSNPKLVQNPNY</sequence>
<evidence type="ECO:0000256" key="2">
    <source>
        <dbReference type="ARBA" id="ARBA00006275"/>
    </source>
</evidence>
<feature type="domain" description="RagB/SusD" evidence="6">
    <location>
        <begin position="318"/>
        <end position="539"/>
    </location>
</feature>
<dbReference type="InterPro" id="IPR033985">
    <property type="entry name" value="SusD-like_N"/>
</dbReference>
<keyword evidence="4" id="KW-0472">Membrane</keyword>
<evidence type="ECO:0000256" key="5">
    <source>
        <dbReference type="ARBA" id="ARBA00023237"/>
    </source>
</evidence>